<protein>
    <submittedName>
        <fullName evidence="2">Uncharacterized protein</fullName>
    </submittedName>
</protein>
<organism evidence="2">
    <name type="scientific">hydrothermal vent metagenome</name>
    <dbReference type="NCBI Taxonomy" id="652676"/>
    <lineage>
        <taxon>unclassified sequences</taxon>
        <taxon>metagenomes</taxon>
        <taxon>ecological metagenomes</taxon>
    </lineage>
</organism>
<keyword evidence="1" id="KW-0472">Membrane</keyword>
<reference evidence="2" key="1">
    <citation type="submission" date="2018-06" db="EMBL/GenBank/DDBJ databases">
        <authorList>
            <person name="Zhirakovskaya E."/>
        </authorList>
    </citation>
    <scope>NUCLEOTIDE SEQUENCE</scope>
</reference>
<evidence type="ECO:0000256" key="1">
    <source>
        <dbReference type="SAM" id="Phobius"/>
    </source>
</evidence>
<dbReference type="EMBL" id="UOED01000046">
    <property type="protein sequence ID" value="VAV89518.1"/>
    <property type="molecule type" value="Genomic_DNA"/>
</dbReference>
<accession>A0A3B0RMU0</accession>
<keyword evidence="1" id="KW-0812">Transmembrane</keyword>
<gene>
    <name evidence="2" type="ORF">MNBD_ALPHA02-504</name>
</gene>
<name>A0A3B0RMU0_9ZZZZ</name>
<feature type="transmembrane region" description="Helical" evidence="1">
    <location>
        <begin position="74"/>
        <end position="94"/>
    </location>
</feature>
<proteinExistence type="predicted"/>
<keyword evidence="1" id="KW-1133">Transmembrane helix</keyword>
<feature type="transmembrane region" description="Helical" evidence="1">
    <location>
        <begin position="25"/>
        <end position="43"/>
    </location>
</feature>
<evidence type="ECO:0000313" key="2">
    <source>
        <dbReference type="EMBL" id="VAV89518.1"/>
    </source>
</evidence>
<sequence>MKLLDLKYILNNDTSFSVAGIKRTVLMVALGALALLLVASLTFEGEYLTFLSFEWLMEYIGLLNKNWLSGHHGLFLHELQIVFLVTFIFELFYFMSRYMRDWKL</sequence>
<dbReference type="AlphaFoldDB" id="A0A3B0RMU0"/>